<proteinExistence type="inferred from homology"/>
<protein>
    <recommendedName>
        <fullName evidence="6">Large ribosomal subunit protein uL18c</fullName>
    </recommendedName>
</protein>
<dbReference type="Gene3D" id="3.90.930.12">
    <property type="entry name" value="Ribosomal protein L6, alpha-beta domain"/>
    <property type="match status" value="1"/>
</dbReference>
<evidence type="ECO:0000256" key="1">
    <source>
        <dbReference type="ARBA" id="ARBA00007116"/>
    </source>
</evidence>
<keyword evidence="5" id="KW-0687">Ribonucleoprotein</keyword>
<dbReference type="Gene3D" id="3.30.420.100">
    <property type="match status" value="1"/>
</dbReference>
<dbReference type="GO" id="GO:0006412">
    <property type="term" value="P:translation"/>
    <property type="evidence" value="ECO:0007669"/>
    <property type="project" value="InterPro"/>
</dbReference>
<comment type="similarity">
    <text evidence="1">Belongs to the universal ribosomal protein uL18 family.</text>
</comment>
<feature type="domain" description="Large ribosomal subunit protein uL6 alpha-beta" evidence="7">
    <location>
        <begin position="2"/>
        <end position="44"/>
    </location>
</feature>
<dbReference type="EnsemblMetazoa" id="GAUT007582-RA">
    <property type="protein sequence ID" value="GAUT007582-PA"/>
    <property type="gene ID" value="GAUT007582"/>
</dbReference>
<dbReference type="Proteomes" id="UP000078200">
    <property type="component" value="Unassembled WGS sequence"/>
</dbReference>
<evidence type="ECO:0000256" key="4">
    <source>
        <dbReference type="ARBA" id="ARBA00022980"/>
    </source>
</evidence>
<dbReference type="PANTHER" id="PTHR12899:SF3">
    <property type="entry name" value="LARGE RIBOSOMAL SUBUNIT PROTEIN UL18M"/>
    <property type="match status" value="1"/>
</dbReference>
<dbReference type="Pfam" id="PF00861">
    <property type="entry name" value="Ribosomal_L18p"/>
    <property type="match status" value="1"/>
</dbReference>
<dbReference type="SUPFAM" id="SSF53137">
    <property type="entry name" value="Translational machinery components"/>
    <property type="match status" value="1"/>
</dbReference>
<dbReference type="STRING" id="7395.A0A1A9UKJ1"/>
<reference evidence="8" key="1">
    <citation type="submission" date="2020-05" db="UniProtKB">
        <authorList>
            <consortium name="EnsemblMetazoa"/>
        </authorList>
    </citation>
    <scope>IDENTIFICATION</scope>
    <source>
        <strain evidence="8">TTRI</strain>
    </source>
</reference>
<keyword evidence="4" id="KW-0689">Ribosomal protein</keyword>
<evidence type="ECO:0000256" key="6">
    <source>
        <dbReference type="ARBA" id="ARBA00035303"/>
    </source>
</evidence>
<evidence type="ECO:0000256" key="2">
    <source>
        <dbReference type="ARBA" id="ARBA00022730"/>
    </source>
</evidence>
<keyword evidence="3" id="KW-0694">RNA-binding</keyword>
<dbReference type="GO" id="GO:0008097">
    <property type="term" value="F:5S rRNA binding"/>
    <property type="evidence" value="ECO:0007669"/>
    <property type="project" value="TreeGrafter"/>
</dbReference>
<dbReference type="PANTHER" id="PTHR12899">
    <property type="entry name" value="39S RIBOSOMAL PROTEIN L18, MITOCHONDRIAL"/>
    <property type="match status" value="1"/>
</dbReference>
<dbReference type="InterPro" id="IPR005484">
    <property type="entry name" value="Ribosomal_uL18_bac/plant/anim"/>
</dbReference>
<dbReference type="InterPro" id="IPR004389">
    <property type="entry name" value="Ribosomal_uL18_bac-type"/>
</dbReference>
<dbReference type="GO" id="GO:0003735">
    <property type="term" value="F:structural constituent of ribosome"/>
    <property type="evidence" value="ECO:0007669"/>
    <property type="project" value="InterPro"/>
</dbReference>
<dbReference type="VEuPathDB" id="VectorBase:GAUT007582"/>
<dbReference type="Pfam" id="PF00347">
    <property type="entry name" value="Ribosomal_L6"/>
    <property type="match status" value="1"/>
</dbReference>
<evidence type="ECO:0000256" key="5">
    <source>
        <dbReference type="ARBA" id="ARBA00023274"/>
    </source>
</evidence>
<dbReference type="CDD" id="cd00432">
    <property type="entry name" value="Ribosomal_L18_L5e"/>
    <property type="match status" value="1"/>
</dbReference>
<dbReference type="AlphaFoldDB" id="A0A1A9UKJ1"/>
<evidence type="ECO:0000313" key="9">
    <source>
        <dbReference type="Proteomes" id="UP000078200"/>
    </source>
</evidence>
<dbReference type="NCBIfam" id="TIGR00060">
    <property type="entry name" value="L18_bact"/>
    <property type="match status" value="1"/>
</dbReference>
<keyword evidence="9" id="KW-1185">Reference proteome</keyword>
<sequence>MNIPKEISIECTSSNEIILTSIDKQKIGQFAANIRNYKVPDPYKDCSYVLTSASTLEKKIMSRFTNSGNKKAAAIIGEKIAKRALNKSIKKVAFDRSGFKYHGRIKALAEAARQFGLNF</sequence>
<accession>A0A1A9UKJ1</accession>
<dbReference type="InterPro" id="IPR020040">
    <property type="entry name" value="Ribosomal_uL6_a/b-dom"/>
</dbReference>
<evidence type="ECO:0000256" key="3">
    <source>
        <dbReference type="ARBA" id="ARBA00022884"/>
    </source>
</evidence>
<name>A0A1A9UKJ1_GLOAU</name>
<dbReference type="InterPro" id="IPR057268">
    <property type="entry name" value="Ribosomal_L18"/>
</dbReference>
<dbReference type="InterPro" id="IPR036789">
    <property type="entry name" value="Ribosomal_uL6-like_a/b-dom_sf"/>
</dbReference>
<dbReference type="GO" id="GO:0022625">
    <property type="term" value="C:cytosolic large ribosomal subunit"/>
    <property type="evidence" value="ECO:0007669"/>
    <property type="project" value="TreeGrafter"/>
</dbReference>
<evidence type="ECO:0000259" key="7">
    <source>
        <dbReference type="Pfam" id="PF00347"/>
    </source>
</evidence>
<evidence type="ECO:0000313" key="8">
    <source>
        <dbReference type="EnsemblMetazoa" id="GAUT007582-PA"/>
    </source>
</evidence>
<keyword evidence="2" id="KW-0699">rRNA-binding</keyword>
<dbReference type="SUPFAM" id="SSF56053">
    <property type="entry name" value="Ribosomal protein L6"/>
    <property type="match status" value="1"/>
</dbReference>
<organism evidence="8 9">
    <name type="scientific">Glossina austeni</name>
    <name type="common">Savannah tsetse fly</name>
    <dbReference type="NCBI Taxonomy" id="7395"/>
    <lineage>
        <taxon>Eukaryota</taxon>
        <taxon>Metazoa</taxon>
        <taxon>Ecdysozoa</taxon>
        <taxon>Arthropoda</taxon>
        <taxon>Hexapoda</taxon>
        <taxon>Insecta</taxon>
        <taxon>Pterygota</taxon>
        <taxon>Neoptera</taxon>
        <taxon>Endopterygota</taxon>
        <taxon>Diptera</taxon>
        <taxon>Brachycera</taxon>
        <taxon>Muscomorpha</taxon>
        <taxon>Hippoboscoidea</taxon>
        <taxon>Glossinidae</taxon>
        <taxon>Glossina</taxon>
    </lineage>
</organism>